<reference evidence="3 4" key="1">
    <citation type="submission" date="2019-11" db="EMBL/GenBank/DDBJ databases">
        <title>Genome sequences of 17 halophilic strains isolated from different environments.</title>
        <authorList>
            <person name="Furrow R.E."/>
        </authorList>
    </citation>
    <scope>NUCLEOTIDE SEQUENCE [LARGE SCALE GENOMIC DNA]</scope>
    <source>
        <strain evidence="3 4">22514_16_FS</strain>
    </source>
</reference>
<evidence type="ECO:0000259" key="2">
    <source>
        <dbReference type="Pfam" id="PF08028"/>
    </source>
</evidence>
<dbReference type="InterPro" id="IPR036250">
    <property type="entry name" value="AcylCo_DH-like_C"/>
</dbReference>
<dbReference type="Gene3D" id="1.20.140.10">
    <property type="entry name" value="Butyryl-CoA Dehydrogenase, subunit A, domain 3"/>
    <property type="match status" value="1"/>
</dbReference>
<evidence type="ECO:0000313" key="3">
    <source>
        <dbReference type="EMBL" id="MYL32064.1"/>
    </source>
</evidence>
<name>A0A6I4ZS62_9BACI</name>
<keyword evidence="1" id="KW-0560">Oxidoreductase</keyword>
<proteinExistence type="predicted"/>
<dbReference type="PIRSF" id="PIRSF016578">
    <property type="entry name" value="HsaA"/>
    <property type="match status" value="1"/>
</dbReference>
<dbReference type="PANTHER" id="PTHR43884">
    <property type="entry name" value="ACYL-COA DEHYDROGENASE"/>
    <property type="match status" value="1"/>
</dbReference>
<dbReference type="InterPro" id="IPR009100">
    <property type="entry name" value="AcylCoA_DH/oxidase_NM_dom_sf"/>
</dbReference>
<dbReference type="Gene3D" id="1.10.540.10">
    <property type="entry name" value="Acyl-CoA dehydrogenase/oxidase, N-terminal domain"/>
    <property type="match status" value="1"/>
</dbReference>
<dbReference type="InterPro" id="IPR037069">
    <property type="entry name" value="AcylCoA_DH/ox_N_sf"/>
</dbReference>
<dbReference type="GO" id="GO:0003995">
    <property type="term" value="F:acyl-CoA dehydrogenase activity"/>
    <property type="evidence" value="ECO:0007669"/>
    <property type="project" value="TreeGrafter"/>
</dbReference>
<dbReference type="Pfam" id="PF08028">
    <property type="entry name" value="Acyl-CoA_dh_2"/>
    <property type="match status" value="1"/>
</dbReference>
<evidence type="ECO:0000313" key="4">
    <source>
        <dbReference type="Proteomes" id="UP000468638"/>
    </source>
</evidence>
<accession>A0A6I4ZS62</accession>
<comment type="caution">
    <text evidence="3">The sequence shown here is derived from an EMBL/GenBank/DDBJ whole genome shotgun (WGS) entry which is preliminary data.</text>
</comment>
<dbReference type="InterPro" id="IPR013107">
    <property type="entry name" value="Acyl-CoA_DH_C"/>
</dbReference>
<dbReference type="GO" id="GO:0050660">
    <property type="term" value="F:flavin adenine dinucleotide binding"/>
    <property type="evidence" value="ECO:0007669"/>
    <property type="project" value="InterPro"/>
</dbReference>
<dbReference type="InterPro" id="IPR046373">
    <property type="entry name" value="Acyl-CoA_Oxase/DH_mid-dom_sf"/>
</dbReference>
<dbReference type="EMBL" id="WMEQ01000001">
    <property type="protein sequence ID" value="MYL32064.1"/>
    <property type="molecule type" value="Genomic_DNA"/>
</dbReference>
<dbReference type="SUPFAM" id="SSF56645">
    <property type="entry name" value="Acyl-CoA dehydrogenase NM domain-like"/>
    <property type="match status" value="1"/>
</dbReference>
<sequence length="362" mass="41120">MLNGGWHSMRFFSDDIRDRVREDALAMEKRGDLAPDILEYIYDQGLFKLLVPEQFGGIMTTLPRATEIYEEASYMEGNFGWLIGICSGGGFITKLFPEHVYREKFTNREAVISGSGYPSGTARAVNGGYVVNGEWKFCSGSSFATLFTVNAMIEHGDGKDAEMRTFVFERDQVELVGDWNATGMKATNSQTIQVREAFVPEDRALLFDMSATLYEEPFYTYPFMQFAKVQFAAVALGISRHFLEECKALAETHKQEWDKGEKYSFILEKVHQAEENLEKARNQFYEVVHFSWNAHVNGEYFSEEQLSEISIVCEDAAAESLRAAQSVFPYLGITAVLEDNLVNKTWRDLQTACQHGLILSFR</sequence>
<evidence type="ECO:0000256" key="1">
    <source>
        <dbReference type="ARBA" id="ARBA00023002"/>
    </source>
</evidence>
<dbReference type="PANTHER" id="PTHR43884:SF12">
    <property type="entry name" value="ISOVALERYL-COA DEHYDROGENASE, MITOCHONDRIAL-RELATED"/>
    <property type="match status" value="1"/>
</dbReference>
<gene>
    <name evidence="3" type="ORF">GLW05_00395</name>
</gene>
<organism evidence="3 4">
    <name type="scientific">Pontibacillus yanchengensis</name>
    <dbReference type="NCBI Taxonomy" id="462910"/>
    <lineage>
        <taxon>Bacteria</taxon>
        <taxon>Bacillati</taxon>
        <taxon>Bacillota</taxon>
        <taxon>Bacilli</taxon>
        <taxon>Bacillales</taxon>
        <taxon>Bacillaceae</taxon>
        <taxon>Pontibacillus</taxon>
    </lineage>
</organism>
<dbReference type="AlphaFoldDB" id="A0A6I4ZS62"/>
<dbReference type="Proteomes" id="UP000468638">
    <property type="component" value="Unassembled WGS sequence"/>
</dbReference>
<dbReference type="SUPFAM" id="SSF47203">
    <property type="entry name" value="Acyl-CoA dehydrogenase C-terminal domain-like"/>
    <property type="match status" value="1"/>
</dbReference>
<feature type="domain" description="Acyl-CoA dehydrogenase C-terminal" evidence="2">
    <location>
        <begin position="231"/>
        <end position="356"/>
    </location>
</feature>
<dbReference type="Gene3D" id="2.40.110.10">
    <property type="entry name" value="Butyryl-CoA Dehydrogenase, subunit A, domain 2"/>
    <property type="match status" value="1"/>
</dbReference>
<protein>
    <submittedName>
        <fullName evidence="3">Acyl-CoA dehydrogenase</fullName>
    </submittedName>
</protein>